<dbReference type="GO" id="GO:0016301">
    <property type="term" value="F:kinase activity"/>
    <property type="evidence" value="ECO:0007669"/>
    <property type="project" value="UniProtKB-KW"/>
</dbReference>
<evidence type="ECO:0000259" key="7">
    <source>
        <dbReference type="PROSITE" id="PS50109"/>
    </source>
</evidence>
<reference evidence="8" key="1">
    <citation type="submission" date="2018-06" db="EMBL/GenBank/DDBJ databases">
        <authorList>
            <person name="Zhirakovskaya E."/>
        </authorList>
    </citation>
    <scope>NUCLEOTIDE SEQUENCE</scope>
</reference>
<dbReference type="Pfam" id="PF02518">
    <property type="entry name" value="HATPase_c"/>
    <property type="match status" value="1"/>
</dbReference>
<dbReference type="SMART" id="SM00387">
    <property type="entry name" value="HATPase_c"/>
    <property type="match status" value="1"/>
</dbReference>
<organism evidence="8">
    <name type="scientific">hydrothermal vent metagenome</name>
    <dbReference type="NCBI Taxonomy" id="652676"/>
    <lineage>
        <taxon>unclassified sequences</taxon>
        <taxon>metagenomes</taxon>
        <taxon>ecological metagenomes</taxon>
    </lineage>
</organism>
<keyword evidence="6" id="KW-0902">Two-component regulatory system</keyword>
<evidence type="ECO:0000256" key="5">
    <source>
        <dbReference type="ARBA" id="ARBA00022840"/>
    </source>
</evidence>
<evidence type="ECO:0000313" key="8">
    <source>
        <dbReference type="EMBL" id="VAX21546.1"/>
    </source>
</evidence>
<dbReference type="PANTHER" id="PTHR43065:SF10">
    <property type="entry name" value="PEROXIDE STRESS-ACTIVATED HISTIDINE KINASE MAK3"/>
    <property type="match status" value="1"/>
</dbReference>
<dbReference type="AlphaFoldDB" id="A0A3B1BTB0"/>
<dbReference type="SUPFAM" id="SSF55874">
    <property type="entry name" value="ATPase domain of HSP90 chaperone/DNA topoisomerase II/histidine kinase"/>
    <property type="match status" value="1"/>
</dbReference>
<sequence>LNTTQTNISLLLSETLTLLKSTPEYSDKINFESDFSTDLSACVDQELIRQVIWNLCVNAIDAIDGEGSVLIKAYTDKIAAYTIDTRAGLSADDNHFTDCVCIKVSDTGKGIEKQDMNKIFEPFYTTKSYGTGLGLPTVHKIVKIHGGKIEVRSEPGERTTFSVWLPVQRISASDGQAGATAREFQ</sequence>
<name>A0A3B1BTB0_9ZZZZ</name>
<keyword evidence="5" id="KW-0067">ATP-binding</keyword>
<keyword evidence="2" id="KW-0808">Transferase</keyword>
<dbReference type="InterPro" id="IPR003594">
    <property type="entry name" value="HATPase_dom"/>
</dbReference>
<dbReference type="PRINTS" id="PR00344">
    <property type="entry name" value="BCTRLSENSOR"/>
</dbReference>
<proteinExistence type="predicted"/>
<dbReference type="PANTHER" id="PTHR43065">
    <property type="entry name" value="SENSOR HISTIDINE KINASE"/>
    <property type="match status" value="1"/>
</dbReference>
<keyword evidence="1" id="KW-0597">Phosphoprotein</keyword>
<evidence type="ECO:0000256" key="4">
    <source>
        <dbReference type="ARBA" id="ARBA00022777"/>
    </source>
</evidence>
<keyword evidence="4" id="KW-0418">Kinase</keyword>
<dbReference type="InterPro" id="IPR004358">
    <property type="entry name" value="Sig_transdc_His_kin-like_C"/>
</dbReference>
<dbReference type="GO" id="GO:0005524">
    <property type="term" value="F:ATP binding"/>
    <property type="evidence" value="ECO:0007669"/>
    <property type="project" value="UniProtKB-KW"/>
</dbReference>
<accession>A0A3B1BTB0</accession>
<protein>
    <recommendedName>
        <fullName evidence="7">Histidine kinase domain-containing protein</fullName>
    </recommendedName>
</protein>
<dbReference type="InterPro" id="IPR036890">
    <property type="entry name" value="HATPase_C_sf"/>
</dbReference>
<dbReference type="InterPro" id="IPR005467">
    <property type="entry name" value="His_kinase_dom"/>
</dbReference>
<keyword evidence="3" id="KW-0547">Nucleotide-binding</keyword>
<gene>
    <name evidence="8" type="ORF">MNBD_NITROSPINAE03-1643</name>
</gene>
<dbReference type="Gene3D" id="3.30.565.10">
    <property type="entry name" value="Histidine kinase-like ATPase, C-terminal domain"/>
    <property type="match status" value="1"/>
</dbReference>
<evidence type="ECO:0000256" key="2">
    <source>
        <dbReference type="ARBA" id="ARBA00022679"/>
    </source>
</evidence>
<feature type="non-terminal residue" evidence="8">
    <location>
        <position position="1"/>
    </location>
</feature>
<dbReference type="GO" id="GO:0000160">
    <property type="term" value="P:phosphorelay signal transduction system"/>
    <property type="evidence" value="ECO:0007669"/>
    <property type="project" value="UniProtKB-KW"/>
</dbReference>
<feature type="domain" description="Histidine kinase" evidence="7">
    <location>
        <begin position="1"/>
        <end position="169"/>
    </location>
</feature>
<evidence type="ECO:0000256" key="1">
    <source>
        <dbReference type="ARBA" id="ARBA00022553"/>
    </source>
</evidence>
<evidence type="ECO:0000256" key="6">
    <source>
        <dbReference type="ARBA" id="ARBA00023012"/>
    </source>
</evidence>
<evidence type="ECO:0000256" key="3">
    <source>
        <dbReference type="ARBA" id="ARBA00022741"/>
    </source>
</evidence>
<dbReference type="PROSITE" id="PS50109">
    <property type="entry name" value="HIS_KIN"/>
    <property type="match status" value="1"/>
</dbReference>
<dbReference type="EMBL" id="UOGB01000209">
    <property type="protein sequence ID" value="VAX21546.1"/>
    <property type="molecule type" value="Genomic_DNA"/>
</dbReference>